<dbReference type="PANTHER" id="PTHR11496">
    <property type="entry name" value="ALCOHOL DEHYDROGENASE"/>
    <property type="match status" value="1"/>
</dbReference>
<keyword evidence="2" id="KW-0560">Oxidoreductase</keyword>
<evidence type="ECO:0000313" key="6">
    <source>
        <dbReference type="Proteomes" id="UP000886886"/>
    </source>
</evidence>
<dbReference type="Gene3D" id="3.40.50.1970">
    <property type="match status" value="1"/>
</dbReference>
<reference evidence="5" key="1">
    <citation type="submission" date="2020-10" db="EMBL/GenBank/DDBJ databases">
        <authorList>
            <person name="Gilroy R."/>
        </authorList>
    </citation>
    <scope>NUCLEOTIDE SEQUENCE</scope>
    <source>
        <strain evidence="5">ChiSjej3B21-11622</strain>
    </source>
</reference>
<dbReference type="GO" id="GO:0004022">
    <property type="term" value="F:alcohol dehydrogenase (NAD+) activity"/>
    <property type="evidence" value="ECO:0007669"/>
    <property type="project" value="TreeGrafter"/>
</dbReference>
<name>A0A9D0ZWI7_9FIRM</name>
<dbReference type="Pfam" id="PF25137">
    <property type="entry name" value="ADH_Fe_C"/>
    <property type="match status" value="1"/>
</dbReference>
<dbReference type="CDD" id="cd14860">
    <property type="entry name" value="4HBD_NAD"/>
    <property type="match status" value="1"/>
</dbReference>
<proteinExistence type="inferred from homology"/>
<dbReference type="Gene3D" id="1.20.1090.10">
    <property type="entry name" value="Dehydroquinate synthase-like - alpha domain"/>
    <property type="match status" value="1"/>
</dbReference>
<gene>
    <name evidence="5" type="ORF">IAB26_05480</name>
</gene>
<dbReference type="Pfam" id="PF00465">
    <property type="entry name" value="Fe-ADH"/>
    <property type="match status" value="1"/>
</dbReference>
<feature type="domain" description="Fe-containing alcohol dehydrogenase-like C-terminal" evidence="4">
    <location>
        <begin position="176"/>
        <end position="369"/>
    </location>
</feature>
<sequence>MKELSLQSAIHFFGTCREFAEEFRIGKGDLVLTCGYLYEPFFKGLFPEAQILFQEQFGSGEPSEPMIQAISSAIRGSYSRVIGIGGGTVMDIAKLFALEEREPLQDLFTGKIPARKRCPLVLLPTTCGTGSEVTNVAIVGFPALDTKLRLASDALYADSAVLIPELMSSLPFPVFAASSIDALVHGAESYLSPLATPYSRLFSREAIRLILSGYQSLKENGRECLPSLYEDFLLAANYAGIAFGKAGCGAVHAMSYPFGGKYHVAHGESNYCLFTGVLSAYQRIGGSAVLTELFDFLASLLGCSSDCVLAELDGLLSTVMEKKPLSAYGMDQEDLVPFAENVLTLQAVIMSHNPVTLTKEDVIGIYRACLDV</sequence>
<evidence type="ECO:0000259" key="4">
    <source>
        <dbReference type="Pfam" id="PF25137"/>
    </source>
</evidence>
<evidence type="ECO:0000256" key="2">
    <source>
        <dbReference type="ARBA" id="ARBA00023002"/>
    </source>
</evidence>
<dbReference type="PANTHER" id="PTHR11496:SF102">
    <property type="entry name" value="ALCOHOL DEHYDROGENASE 4"/>
    <property type="match status" value="1"/>
</dbReference>
<dbReference type="SUPFAM" id="SSF56796">
    <property type="entry name" value="Dehydroquinate synthase-like"/>
    <property type="match status" value="1"/>
</dbReference>
<dbReference type="AlphaFoldDB" id="A0A9D0ZWI7"/>
<dbReference type="Proteomes" id="UP000886886">
    <property type="component" value="Unassembled WGS sequence"/>
</dbReference>
<dbReference type="GO" id="GO:0046872">
    <property type="term" value="F:metal ion binding"/>
    <property type="evidence" value="ECO:0007669"/>
    <property type="project" value="InterPro"/>
</dbReference>
<evidence type="ECO:0000313" key="5">
    <source>
        <dbReference type="EMBL" id="HIQ95998.1"/>
    </source>
</evidence>
<accession>A0A9D0ZWI7</accession>
<dbReference type="EMBL" id="DVFT01000081">
    <property type="protein sequence ID" value="HIQ95998.1"/>
    <property type="molecule type" value="Genomic_DNA"/>
</dbReference>
<reference evidence="5" key="2">
    <citation type="journal article" date="2021" name="PeerJ">
        <title>Extensive microbial diversity within the chicken gut microbiome revealed by metagenomics and culture.</title>
        <authorList>
            <person name="Gilroy R."/>
            <person name="Ravi A."/>
            <person name="Getino M."/>
            <person name="Pursley I."/>
            <person name="Horton D.L."/>
            <person name="Alikhan N.F."/>
            <person name="Baker D."/>
            <person name="Gharbi K."/>
            <person name="Hall N."/>
            <person name="Watson M."/>
            <person name="Adriaenssens E.M."/>
            <person name="Foster-Nyarko E."/>
            <person name="Jarju S."/>
            <person name="Secka A."/>
            <person name="Antonio M."/>
            <person name="Oren A."/>
            <person name="Chaudhuri R.R."/>
            <person name="La Ragione R."/>
            <person name="Hildebrand F."/>
            <person name="Pallen M.J."/>
        </authorList>
    </citation>
    <scope>NUCLEOTIDE SEQUENCE</scope>
    <source>
        <strain evidence="5">ChiSjej3B21-11622</strain>
    </source>
</reference>
<organism evidence="5 6">
    <name type="scientific">Candidatus Limivivens merdigallinarum</name>
    <dbReference type="NCBI Taxonomy" id="2840859"/>
    <lineage>
        <taxon>Bacteria</taxon>
        <taxon>Bacillati</taxon>
        <taxon>Bacillota</taxon>
        <taxon>Clostridia</taxon>
        <taxon>Lachnospirales</taxon>
        <taxon>Lachnospiraceae</taxon>
        <taxon>Lachnospiraceae incertae sedis</taxon>
        <taxon>Candidatus Limivivens</taxon>
    </lineage>
</organism>
<evidence type="ECO:0000256" key="1">
    <source>
        <dbReference type="ARBA" id="ARBA00007358"/>
    </source>
</evidence>
<evidence type="ECO:0000259" key="3">
    <source>
        <dbReference type="Pfam" id="PF00465"/>
    </source>
</evidence>
<comment type="similarity">
    <text evidence="1">Belongs to the iron-containing alcohol dehydrogenase family.</text>
</comment>
<dbReference type="InterPro" id="IPR001670">
    <property type="entry name" value="ADH_Fe/GldA"/>
</dbReference>
<dbReference type="InterPro" id="IPR056798">
    <property type="entry name" value="ADH_Fe_C"/>
</dbReference>
<comment type="caution">
    <text evidence="5">The sequence shown here is derived from an EMBL/GenBank/DDBJ whole genome shotgun (WGS) entry which is preliminary data.</text>
</comment>
<feature type="domain" description="Alcohol dehydrogenase iron-type/glycerol dehydrogenase GldA" evidence="3">
    <location>
        <begin position="48"/>
        <end position="164"/>
    </location>
</feature>
<dbReference type="InterPro" id="IPR039697">
    <property type="entry name" value="Alcohol_dehydrogenase_Fe"/>
</dbReference>
<protein>
    <submittedName>
        <fullName evidence="5">4-hydroxybutyrate dehydrogenase</fullName>
    </submittedName>
</protein>